<proteinExistence type="predicted"/>
<organism evidence="2 3">
    <name type="scientific">Bizionia sediminis</name>
    <dbReference type="NCBI Taxonomy" id="1737064"/>
    <lineage>
        <taxon>Bacteria</taxon>
        <taxon>Pseudomonadati</taxon>
        <taxon>Bacteroidota</taxon>
        <taxon>Flavobacteriia</taxon>
        <taxon>Flavobacteriales</taxon>
        <taxon>Flavobacteriaceae</taxon>
        <taxon>Bizionia</taxon>
    </lineage>
</organism>
<keyword evidence="3" id="KW-1185">Reference proteome</keyword>
<evidence type="ECO:0000313" key="2">
    <source>
        <dbReference type="EMBL" id="MFD2550321.1"/>
    </source>
</evidence>
<comment type="caution">
    <text evidence="2">The sequence shown here is derived from an EMBL/GenBank/DDBJ whole genome shotgun (WGS) entry which is preliminary data.</text>
</comment>
<keyword evidence="1" id="KW-0732">Signal</keyword>
<sequence>MKHFFLIGMFMFGSFFSVQAQNSLEPVTTIKSMPIAINQASSCSVLPQDIAARKKDILTKKIESKINGKINLFTLKETRVIC</sequence>
<dbReference type="EMBL" id="JBHULS010000001">
    <property type="protein sequence ID" value="MFD2550321.1"/>
    <property type="molecule type" value="Genomic_DNA"/>
</dbReference>
<name>A0ABW5KNX2_9FLAO</name>
<feature type="chain" id="PRO_5045458664" evidence="1">
    <location>
        <begin position="21"/>
        <end position="82"/>
    </location>
</feature>
<evidence type="ECO:0000256" key="1">
    <source>
        <dbReference type="SAM" id="SignalP"/>
    </source>
</evidence>
<accession>A0ABW5KNX2</accession>
<protein>
    <submittedName>
        <fullName evidence="2">Uncharacterized protein</fullName>
    </submittedName>
</protein>
<dbReference type="RefSeq" id="WP_376891053.1">
    <property type="nucleotide sequence ID" value="NZ_JBHULS010000001.1"/>
</dbReference>
<evidence type="ECO:0000313" key="3">
    <source>
        <dbReference type="Proteomes" id="UP001597472"/>
    </source>
</evidence>
<gene>
    <name evidence="2" type="ORF">ACFSQP_00705</name>
</gene>
<dbReference type="Proteomes" id="UP001597472">
    <property type="component" value="Unassembled WGS sequence"/>
</dbReference>
<reference evidence="3" key="1">
    <citation type="journal article" date="2019" name="Int. J. Syst. Evol. Microbiol.">
        <title>The Global Catalogue of Microorganisms (GCM) 10K type strain sequencing project: providing services to taxonomists for standard genome sequencing and annotation.</title>
        <authorList>
            <consortium name="The Broad Institute Genomics Platform"/>
            <consortium name="The Broad Institute Genome Sequencing Center for Infectious Disease"/>
            <person name="Wu L."/>
            <person name="Ma J."/>
        </authorList>
    </citation>
    <scope>NUCLEOTIDE SEQUENCE [LARGE SCALE GENOMIC DNA]</scope>
    <source>
        <strain evidence="3">KCTC 42587</strain>
    </source>
</reference>
<feature type="signal peptide" evidence="1">
    <location>
        <begin position="1"/>
        <end position="20"/>
    </location>
</feature>